<reference evidence="2 3" key="1">
    <citation type="submission" date="2019-01" db="EMBL/GenBank/DDBJ databases">
        <title>Bacillus sp. M5HDSG1-1, whole genome shotgun sequence.</title>
        <authorList>
            <person name="Tuo L."/>
        </authorList>
    </citation>
    <scope>NUCLEOTIDE SEQUENCE [LARGE SCALE GENOMIC DNA]</scope>
    <source>
        <strain evidence="2 3">M5HDSG1-1</strain>
    </source>
</reference>
<organism evidence="2 3">
    <name type="scientific">Niallia taxi</name>
    <dbReference type="NCBI Taxonomy" id="2499688"/>
    <lineage>
        <taxon>Bacteria</taxon>
        <taxon>Bacillati</taxon>
        <taxon>Bacillota</taxon>
        <taxon>Bacilli</taxon>
        <taxon>Bacillales</taxon>
        <taxon>Bacillaceae</taxon>
        <taxon>Niallia</taxon>
    </lineage>
</organism>
<dbReference type="SUPFAM" id="SSF52141">
    <property type="entry name" value="Uracil-DNA glycosylase-like"/>
    <property type="match status" value="1"/>
</dbReference>
<dbReference type="AlphaFoldDB" id="A0A3S2UD87"/>
<name>A0A3S2UD87_9BACI</name>
<protein>
    <recommendedName>
        <fullName evidence="1">Uracil-DNA glycosylase-like domain-containing protein</fullName>
    </recommendedName>
</protein>
<dbReference type="Proteomes" id="UP000288024">
    <property type="component" value="Unassembled WGS sequence"/>
</dbReference>
<dbReference type="InterPro" id="IPR036895">
    <property type="entry name" value="Uracil-DNA_glycosylase-like_sf"/>
</dbReference>
<evidence type="ECO:0000313" key="3">
    <source>
        <dbReference type="Proteomes" id="UP000288024"/>
    </source>
</evidence>
<dbReference type="InterPro" id="IPR005122">
    <property type="entry name" value="Uracil-DNA_glycosylase-like"/>
</dbReference>
<comment type="caution">
    <text evidence="2">The sequence shown here is derived from an EMBL/GenBank/DDBJ whole genome shotgun (WGS) entry which is preliminary data.</text>
</comment>
<evidence type="ECO:0000313" key="2">
    <source>
        <dbReference type="EMBL" id="RVT58265.1"/>
    </source>
</evidence>
<feature type="domain" description="Uracil-DNA glycosylase-like" evidence="1">
    <location>
        <begin position="47"/>
        <end position="232"/>
    </location>
</feature>
<evidence type="ECO:0000259" key="1">
    <source>
        <dbReference type="Pfam" id="PF03167"/>
    </source>
</evidence>
<dbReference type="EMBL" id="RZTZ01000013">
    <property type="protein sequence ID" value="RVT58265.1"/>
    <property type="molecule type" value="Genomic_DNA"/>
</dbReference>
<dbReference type="Pfam" id="PF03167">
    <property type="entry name" value="UDG"/>
    <property type="match status" value="1"/>
</dbReference>
<sequence>MFMYFDFLPALNSLPLHTSVSKELLFTTEFQIYAEHDLVMYYSPHNDYVNKNAKIVIVGITPGWLQMKTAFEAYLSCEQQSLIDKLQFTKETASYAGTIRANLIAMLDEIGLHKAFGLSSCTELFANKRSFLHTTSLLKYPVFYKGKNYTGHNPPMKSSNLLTSFVFSVFPEELKLIDNNALIIPLGKIVDEMLKELASAGKISQPFLTGFPHPSGANGHRLKQLAQEKNQLIKQVSAWKNDLA</sequence>
<proteinExistence type="predicted"/>
<accession>A0A3S2UD87</accession>
<keyword evidence="3" id="KW-1185">Reference proteome</keyword>
<gene>
    <name evidence="2" type="ORF">EM808_22375</name>
</gene>